<reference evidence="3 4" key="1">
    <citation type="submission" date="2017-02" db="EMBL/GenBank/DDBJ databases">
        <title>The new phylogeny of genus Mycobacterium.</title>
        <authorList>
            <person name="Tortoli E."/>
            <person name="Trovato A."/>
            <person name="Cirillo D.M."/>
        </authorList>
    </citation>
    <scope>NUCLEOTIDE SEQUENCE [LARGE SCALE GENOMIC DNA]</scope>
    <source>
        <strain evidence="3 4">DSM 45093</strain>
    </source>
</reference>
<name>A0A1X0E6N5_9MYCO</name>
<dbReference type="EMBL" id="MVHU01000011">
    <property type="protein sequence ID" value="ORA80374.1"/>
    <property type="molecule type" value="Genomic_DNA"/>
</dbReference>
<evidence type="ECO:0000256" key="1">
    <source>
        <dbReference type="SAM" id="MobiDB-lite"/>
    </source>
</evidence>
<dbReference type="Gene3D" id="1.10.30.50">
    <property type="match status" value="1"/>
</dbReference>
<comment type="caution">
    <text evidence="3">The sequence shown here is derived from an EMBL/GenBank/DDBJ whole genome shotgun (WGS) entry which is preliminary data.</text>
</comment>
<evidence type="ECO:0000259" key="2">
    <source>
        <dbReference type="SMART" id="SM00507"/>
    </source>
</evidence>
<dbReference type="Proteomes" id="UP000192713">
    <property type="component" value="Unassembled WGS sequence"/>
</dbReference>
<feature type="compositionally biased region" description="Basic and acidic residues" evidence="1">
    <location>
        <begin position="487"/>
        <end position="510"/>
    </location>
</feature>
<dbReference type="CDD" id="cd00085">
    <property type="entry name" value="HNHc"/>
    <property type="match status" value="1"/>
</dbReference>
<evidence type="ECO:0000313" key="3">
    <source>
        <dbReference type="EMBL" id="ORA80374.1"/>
    </source>
</evidence>
<sequence length="510" mass="54714">MFAFDLPEPDDLSGVDERALIAAVAGWSRIEAAAAARRLAVIAELVDRRTSGEGARSRWACDGWDATAAEVAAAAGSTRGRASNQMYVATALRHRLPRIARLFADGTLSAAVVGAIVWHTTLIEDLGVLARVDAALAGEARYYGQLSAAKTIAAIHAIIEAHDRAAVRRSQAAARSRDLVVDTNNTESGTTPLWGRLYAHDAAVLDRRLAAMAHSVCDDDPRTVGQRRADALAALAAGADRLTCTCDNPLCPTRTGPQDAGAGAALVYVLADADSIESPVDPLNNGEFRQCRPGGLDRPADEPAANVKPAQIVGGPIIPASVLAELVHGGVTVRPLQIPGSDSQPEPHYRPSAKLADFIRCRDLTCRFPGCDQPAQRCDIDHAIAWADGGPTHPCNLRLLCRKHHLLKTFWGWHDRQLPNGTIVWTSPTGHTYTTHPGSRVLFPALCQPTGGPRTAVPPPQRATDCRTLMMPIRRRTRAQDRQAAIKAERALNRADTDEVPAERNRPPPS</sequence>
<organism evidence="3 4">
    <name type="scientific">Mycolicibacter kumamotonensis</name>
    <dbReference type="NCBI Taxonomy" id="354243"/>
    <lineage>
        <taxon>Bacteria</taxon>
        <taxon>Bacillati</taxon>
        <taxon>Actinomycetota</taxon>
        <taxon>Actinomycetes</taxon>
        <taxon>Mycobacteriales</taxon>
        <taxon>Mycobacteriaceae</taxon>
        <taxon>Mycolicibacter</taxon>
    </lineage>
</organism>
<dbReference type="SMART" id="SM00507">
    <property type="entry name" value="HNHc"/>
    <property type="match status" value="1"/>
</dbReference>
<accession>A0A1X0E6N5</accession>
<feature type="region of interest" description="Disordered" evidence="1">
    <location>
        <begin position="476"/>
        <end position="510"/>
    </location>
</feature>
<gene>
    <name evidence="3" type="ORF">BST28_09965</name>
</gene>
<dbReference type="InterPro" id="IPR003615">
    <property type="entry name" value="HNH_nuc"/>
</dbReference>
<dbReference type="RefSeq" id="WP_083080845.1">
    <property type="nucleotide sequence ID" value="NZ_MVHU01000011.1"/>
</dbReference>
<proteinExistence type="predicted"/>
<evidence type="ECO:0000313" key="4">
    <source>
        <dbReference type="Proteomes" id="UP000192713"/>
    </source>
</evidence>
<protein>
    <recommendedName>
        <fullName evidence="2">HNH nuclease domain-containing protein</fullName>
    </recommendedName>
</protein>
<feature type="domain" description="HNH nuclease" evidence="2">
    <location>
        <begin position="354"/>
        <end position="406"/>
    </location>
</feature>
<dbReference type="Pfam" id="PF02720">
    <property type="entry name" value="DUF222"/>
    <property type="match status" value="1"/>
</dbReference>
<dbReference type="InterPro" id="IPR003870">
    <property type="entry name" value="DUF222"/>
</dbReference>
<dbReference type="AlphaFoldDB" id="A0A1X0E6N5"/>